<dbReference type="EMBL" id="UYRU01102067">
    <property type="protein sequence ID" value="VDN41644.1"/>
    <property type="molecule type" value="Genomic_DNA"/>
</dbReference>
<sequence>MSLLDPASPDVTKCLLSLPTLLLKLLVAVLRSPVLSTVLFDRAQATLEERFCLLAKFLFLLNLSG</sequence>
<name>A0A3P7NG24_DIBLA</name>
<evidence type="ECO:0000313" key="1">
    <source>
        <dbReference type="EMBL" id="VDN41644.1"/>
    </source>
</evidence>
<dbReference type="AlphaFoldDB" id="A0A3P7NG24"/>
<gene>
    <name evidence="1" type="ORF">DILT_LOCUS18601</name>
</gene>
<accession>A0A3P7NG24</accession>
<protein>
    <submittedName>
        <fullName evidence="1">Uncharacterized protein</fullName>
    </submittedName>
</protein>
<reference evidence="1 2" key="1">
    <citation type="submission" date="2018-11" db="EMBL/GenBank/DDBJ databases">
        <authorList>
            <consortium name="Pathogen Informatics"/>
        </authorList>
    </citation>
    <scope>NUCLEOTIDE SEQUENCE [LARGE SCALE GENOMIC DNA]</scope>
</reference>
<keyword evidence="2" id="KW-1185">Reference proteome</keyword>
<proteinExistence type="predicted"/>
<dbReference type="Proteomes" id="UP000281553">
    <property type="component" value="Unassembled WGS sequence"/>
</dbReference>
<organism evidence="1 2">
    <name type="scientific">Dibothriocephalus latus</name>
    <name type="common">Fish tapeworm</name>
    <name type="synonym">Diphyllobothrium latum</name>
    <dbReference type="NCBI Taxonomy" id="60516"/>
    <lineage>
        <taxon>Eukaryota</taxon>
        <taxon>Metazoa</taxon>
        <taxon>Spiralia</taxon>
        <taxon>Lophotrochozoa</taxon>
        <taxon>Platyhelminthes</taxon>
        <taxon>Cestoda</taxon>
        <taxon>Eucestoda</taxon>
        <taxon>Diphyllobothriidea</taxon>
        <taxon>Diphyllobothriidae</taxon>
        <taxon>Dibothriocephalus</taxon>
    </lineage>
</organism>
<evidence type="ECO:0000313" key="2">
    <source>
        <dbReference type="Proteomes" id="UP000281553"/>
    </source>
</evidence>